<feature type="binding site" evidence="4">
    <location>
        <position position="315"/>
    </location>
    <ligand>
        <name>S-adenosyl-L-methionine</name>
        <dbReference type="ChEBI" id="CHEBI:59789"/>
    </ligand>
</feature>
<dbReference type="Gene3D" id="2.40.50.1070">
    <property type="match status" value="1"/>
</dbReference>
<evidence type="ECO:0000256" key="5">
    <source>
        <dbReference type="PROSITE-ProRule" id="PRU10015"/>
    </source>
</evidence>
<evidence type="ECO:0000256" key="4">
    <source>
        <dbReference type="PROSITE-ProRule" id="PRU01024"/>
    </source>
</evidence>
<dbReference type="Proteomes" id="UP001589855">
    <property type="component" value="Unassembled WGS sequence"/>
</dbReference>
<dbReference type="EC" id="2.1.1.190" evidence="8"/>
<comment type="similarity">
    <text evidence="4">Belongs to the class I-like SAM-binding methyltransferase superfamily. RNA M5U methyltransferase family.</text>
</comment>
<evidence type="ECO:0000256" key="2">
    <source>
        <dbReference type="ARBA" id="ARBA00022679"/>
    </source>
</evidence>
<evidence type="ECO:0000256" key="3">
    <source>
        <dbReference type="ARBA" id="ARBA00022691"/>
    </source>
</evidence>
<keyword evidence="3 4" id="KW-0949">S-adenosyl-L-methionine</keyword>
<feature type="active site" description="Nucleophile" evidence="4">
    <location>
        <position position="440"/>
    </location>
</feature>
<keyword evidence="9" id="KW-1185">Reference proteome</keyword>
<evidence type="ECO:0000313" key="9">
    <source>
        <dbReference type="Proteomes" id="UP001589855"/>
    </source>
</evidence>
<dbReference type="InterPro" id="IPR002792">
    <property type="entry name" value="TRAM_dom"/>
</dbReference>
<feature type="binding site" evidence="4">
    <location>
        <position position="365"/>
    </location>
    <ligand>
        <name>S-adenosyl-L-methionine</name>
        <dbReference type="ChEBI" id="CHEBI:59789"/>
    </ligand>
</feature>
<evidence type="ECO:0000256" key="1">
    <source>
        <dbReference type="ARBA" id="ARBA00022603"/>
    </source>
</evidence>
<dbReference type="PROSITE" id="PS51687">
    <property type="entry name" value="SAM_MT_RNA_M5U"/>
    <property type="match status" value="1"/>
</dbReference>
<dbReference type="GO" id="GO:0032259">
    <property type="term" value="P:methylation"/>
    <property type="evidence" value="ECO:0007669"/>
    <property type="project" value="UniProtKB-KW"/>
</dbReference>
<dbReference type="EMBL" id="JBHLUK010000024">
    <property type="protein sequence ID" value="MFC0423342.1"/>
    <property type="molecule type" value="Genomic_DNA"/>
</dbReference>
<feature type="compositionally biased region" description="Polar residues" evidence="6">
    <location>
        <begin position="1"/>
        <end position="11"/>
    </location>
</feature>
<proteinExistence type="inferred from homology"/>
<dbReference type="Gene3D" id="3.40.50.150">
    <property type="entry name" value="Vaccinia Virus protein VP39"/>
    <property type="match status" value="1"/>
</dbReference>
<dbReference type="InterPro" id="IPR010280">
    <property type="entry name" value="U5_MeTrfase_fam"/>
</dbReference>
<evidence type="ECO:0000259" key="7">
    <source>
        <dbReference type="PROSITE" id="PS50926"/>
    </source>
</evidence>
<feature type="binding site" evidence="4">
    <location>
        <position position="344"/>
    </location>
    <ligand>
        <name>S-adenosyl-L-methionine</name>
        <dbReference type="ChEBI" id="CHEBI:59789"/>
    </ligand>
</feature>
<dbReference type="Gene3D" id="2.40.50.140">
    <property type="entry name" value="Nucleic acid-binding proteins"/>
    <property type="match status" value="1"/>
</dbReference>
<keyword evidence="1 4" id="KW-0489">Methyltransferase</keyword>
<dbReference type="Pfam" id="PF01938">
    <property type="entry name" value="TRAM"/>
    <property type="match status" value="1"/>
</dbReference>
<dbReference type="GO" id="GO:0008168">
    <property type="term" value="F:methyltransferase activity"/>
    <property type="evidence" value="ECO:0007669"/>
    <property type="project" value="UniProtKB-KW"/>
</dbReference>
<dbReference type="PANTHER" id="PTHR11061:SF45">
    <property type="match status" value="1"/>
</dbReference>
<dbReference type="Pfam" id="PF05958">
    <property type="entry name" value="tRNA_U5-meth_tr"/>
    <property type="match status" value="1"/>
</dbReference>
<dbReference type="InterPro" id="IPR030390">
    <property type="entry name" value="MeTrfase_TrmA_AS"/>
</dbReference>
<dbReference type="InterPro" id="IPR029063">
    <property type="entry name" value="SAM-dependent_MTases_sf"/>
</dbReference>
<dbReference type="SUPFAM" id="SSF50249">
    <property type="entry name" value="Nucleic acid-binding proteins"/>
    <property type="match status" value="1"/>
</dbReference>
<feature type="region of interest" description="Disordered" evidence="6">
    <location>
        <begin position="1"/>
        <end position="30"/>
    </location>
</feature>
<feature type="domain" description="TRAM" evidence="7">
    <location>
        <begin position="31"/>
        <end position="89"/>
    </location>
</feature>
<comment type="caution">
    <text evidence="8">The sequence shown here is derived from an EMBL/GenBank/DDBJ whole genome shotgun (WGS) entry which is preliminary data.</text>
</comment>
<feature type="binding site" evidence="4">
    <location>
        <position position="413"/>
    </location>
    <ligand>
        <name>S-adenosyl-L-methionine</name>
        <dbReference type="ChEBI" id="CHEBI:59789"/>
    </ligand>
</feature>
<evidence type="ECO:0000313" key="8">
    <source>
        <dbReference type="EMBL" id="MFC0423342.1"/>
    </source>
</evidence>
<dbReference type="InterPro" id="IPR012340">
    <property type="entry name" value="NA-bd_OB-fold"/>
</dbReference>
<dbReference type="NCBIfam" id="TIGR00479">
    <property type="entry name" value="rumA"/>
    <property type="match status" value="1"/>
</dbReference>
<dbReference type="PROSITE" id="PS01230">
    <property type="entry name" value="TRMA_1"/>
    <property type="match status" value="1"/>
</dbReference>
<sequence length="483" mass="53678">MKSNYSHSNGQRPHHNQRRRPSQPAERVQASVSIGQRFPLTIKHLGINGEGIGYYKHVITFVKGALPGEVVVAEVTAVHPRYLEASLRTLRRPSPDRVDPRDDYAGEVGGFELEHLDYPAQLKFKQDVVRQALEKYRPAGYRHYDLRPTIGMADPYEYRNKAQFQVRMLDGHVAAGLYKENSHDLVDLPTCSVQMPVTMEVMRQVVAWLEALQVPIYDEAHNSGIVKTVVVRAAAATGEVQLVLITNTPKLPKKHQLLMKIAEKLPMVVSVMQNVNVGKTSLIWGDQTTLLAGKTTITEELDGLAFNLSARAFFQLNPQQTKKLYRLAREALDLAPNETLVDAYSGVGTIGLSLADVAKEVRGMDTIPAAVADANDNAKLNNITNAHYEVGEAEVLLPQWLASGFAPDAMVVDPPRTGLDQVLIDAILQSAPEKLVYISCNPSTLAQDLRELTRGYQVDYIQSIDMFPQTARCEAVVRFTKRH</sequence>
<name>A0ABV6K2M7_9LACO</name>
<dbReference type="RefSeq" id="WP_170178202.1">
    <property type="nucleotide sequence ID" value="NZ_BAABRM010000007.1"/>
</dbReference>
<reference evidence="8 9" key="1">
    <citation type="submission" date="2024-09" db="EMBL/GenBank/DDBJ databases">
        <authorList>
            <person name="Sun Q."/>
            <person name="Mori K."/>
        </authorList>
    </citation>
    <scope>NUCLEOTIDE SEQUENCE [LARGE SCALE GENOMIC DNA]</scope>
    <source>
        <strain evidence="8 9">TBRC 4575</strain>
    </source>
</reference>
<evidence type="ECO:0000256" key="6">
    <source>
        <dbReference type="SAM" id="MobiDB-lite"/>
    </source>
</evidence>
<gene>
    <name evidence="8" type="primary">rlmD</name>
    <name evidence="8" type="ORF">ACFFGS_04295</name>
</gene>
<feature type="compositionally biased region" description="Basic residues" evidence="6">
    <location>
        <begin position="12"/>
        <end position="21"/>
    </location>
</feature>
<keyword evidence="2 4" id="KW-0808">Transferase</keyword>
<dbReference type="SUPFAM" id="SSF53335">
    <property type="entry name" value="S-adenosyl-L-methionine-dependent methyltransferases"/>
    <property type="match status" value="1"/>
</dbReference>
<organism evidence="8 9">
    <name type="scientific">Lactiplantibacillus plajomi</name>
    <dbReference type="NCBI Taxonomy" id="1457217"/>
    <lineage>
        <taxon>Bacteria</taxon>
        <taxon>Bacillati</taxon>
        <taxon>Bacillota</taxon>
        <taxon>Bacilli</taxon>
        <taxon>Lactobacillales</taxon>
        <taxon>Lactobacillaceae</taxon>
        <taxon>Lactiplantibacillus</taxon>
    </lineage>
</organism>
<accession>A0ABV6K2M7</accession>
<protein>
    <submittedName>
        <fullName evidence="8">23S rRNA (Uracil(1939)-C(5))-methyltransferase RlmD</fullName>
        <ecNumber evidence="8">2.1.1.190</ecNumber>
    </submittedName>
</protein>
<feature type="active site" evidence="5">
    <location>
        <position position="440"/>
    </location>
</feature>
<dbReference type="PROSITE" id="PS50926">
    <property type="entry name" value="TRAM"/>
    <property type="match status" value="1"/>
</dbReference>
<dbReference type="PANTHER" id="PTHR11061">
    <property type="entry name" value="RNA M5U METHYLTRANSFERASE"/>
    <property type="match status" value="1"/>
</dbReference>